<dbReference type="CDD" id="cd09272">
    <property type="entry name" value="RNase_HI_RT_Ty1"/>
    <property type="match status" value="1"/>
</dbReference>
<name>A0AAE1RYA8_9SOLA</name>
<proteinExistence type="predicted"/>
<evidence type="ECO:0000313" key="2">
    <source>
        <dbReference type="Proteomes" id="UP001291623"/>
    </source>
</evidence>
<gene>
    <name evidence="1" type="ORF">RND71_021395</name>
</gene>
<accession>A0AAE1RYA8</accession>
<evidence type="ECO:0008006" key="3">
    <source>
        <dbReference type="Google" id="ProtNLM"/>
    </source>
</evidence>
<evidence type="ECO:0000313" key="1">
    <source>
        <dbReference type="EMBL" id="KAK4359166.1"/>
    </source>
</evidence>
<dbReference type="Proteomes" id="UP001291623">
    <property type="component" value="Unassembled WGS sequence"/>
</dbReference>
<protein>
    <recommendedName>
        <fullName evidence="3">Retrovirus-related Pol polyprotein from transposon TNT 1-94</fullName>
    </recommendedName>
</protein>
<dbReference type="AlphaFoldDB" id="A0AAE1RYA8"/>
<sequence>MGITDVILGIKITKTSDRLVLSQSHYIEDVLRKFDMFDSLPMKSPLDRNPKLNKNRGAPVCQEQYAHVIGSFIYITNCTRPDISYAVNKLGRFTRNPSNDNWNALNRVLRYLKYTLTYGLHYLRYPVVLEGYSDANWIFDIENTKSTSRYIFTIGGGAVSWKSYKQTCITRSTMESEFIALDKAGEEVEWLHDFLEDVSCWNKPVPSVMIHCDSQSALGRAHNSIYNDKSRHIRRRHKTIRQLITTGIISIDYIKSKDNIADPLTKGLPKDQMFCLSRGMGLKPKL</sequence>
<dbReference type="PANTHER" id="PTHR11439:SF521">
    <property type="entry name" value="RNA-DIRECTED DNA POLYMERASE"/>
    <property type="match status" value="1"/>
</dbReference>
<dbReference type="PANTHER" id="PTHR11439">
    <property type="entry name" value="GAG-POL-RELATED RETROTRANSPOSON"/>
    <property type="match status" value="1"/>
</dbReference>
<organism evidence="1 2">
    <name type="scientific">Anisodus tanguticus</name>
    <dbReference type="NCBI Taxonomy" id="243964"/>
    <lineage>
        <taxon>Eukaryota</taxon>
        <taxon>Viridiplantae</taxon>
        <taxon>Streptophyta</taxon>
        <taxon>Embryophyta</taxon>
        <taxon>Tracheophyta</taxon>
        <taxon>Spermatophyta</taxon>
        <taxon>Magnoliopsida</taxon>
        <taxon>eudicotyledons</taxon>
        <taxon>Gunneridae</taxon>
        <taxon>Pentapetalae</taxon>
        <taxon>asterids</taxon>
        <taxon>lamiids</taxon>
        <taxon>Solanales</taxon>
        <taxon>Solanaceae</taxon>
        <taxon>Solanoideae</taxon>
        <taxon>Hyoscyameae</taxon>
        <taxon>Anisodus</taxon>
    </lineage>
</organism>
<keyword evidence="2" id="KW-1185">Reference proteome</keyword>
<comment type="caution">
    <text evidence="1">The sequence shown here is derived from an EMBL/GenBank/DDBJ whole genome shotgun (WGS) entry which is preliminary data.</text>
</comment>
<reference evidence="1" key="1">
    <citation type="submission" date="2023-12" db="EMBL/GenBank/DDBJ databases">
        <title>Genome assembly of Anisodus tanguticus.</title>
        <authorList>
            <person name="Wang Y.-J."/>
        </authorList>
    </citation>
    <scope>NUCLEOTIDE SEQUENCE</scope>
    <source>
        <strain evidence="1">KB-2021</strain>
        <tissue evidence="1">Leaf</tissue>
    </source>
</reference>
<dbReference type="EMBL" id="JAVYJV010000011">
    <property type="protein sequence ID" value="KAK4359166.1"/>
    <property type="molecule type" value="Genomic_DNA"/>
</dbReference>